<gene>
    <name evidence="1" type="ORF">RchiOBHm_Chr4g0420351</name>
</gene>
<dbReference type="EMBL" id="PDCK01000042">
    <property type="protein sequence ID" value="PRQ39010.1"/>
    <property type="molecule type" value="Genomic_DNA"/>
</dbReference>
<evidence type="ECO:0000313" key="1">
    <source>
        <dbReference type="EMBL" id="PRQ39010.1"/>
    </source>
</evidence>
<dbReference type="Gramene" id="PRQ39010">
    <property type="protein sequence ID" value="PRQ39010"/>
    <property type="gene ID" value="RchiOBHm_Chr4g0420351"/>
</dbReference>
<keyword evidence="2" id="KW-1185">Reference proteome</keyword>
<proteinExistence type="predicted"/>
<name>A0A2P6QXW9_ROSCH</name>
<comment type="caution">
    <text evidence="1">The sequence shown here is derived from an EMBL/GenBank/DDBJ whole genome shotgun (WGS) entry which is preliminary data.</text>
</comment>
<dbReference type="AlphaFoldDB" id="A0A2P6QXW9"/>
<dbReference type="Proteomes" id="UP000238479">
    <property type="component" value="Chromosome 4"/>
</dbReference>
<protein>
    <submittedName>
        <fullName evidence="1">Uncharacterized protein</fullName>
    </submittedName>
</protein>
<accession>A0A2P6QXW9</accession>
<sequence length="52" mass="6111">MRMKHTLLLSPKFFYNTLSARCCSHFFFSLNPMMIRKPDDATQLPMTEANDL</sequence>
<reference evidence="1 2" key="1">
    <citation type="journal article" date="2018" name="Nat. Genet.">
        <title>The Rosa genome provides new insights in the design of modern roses.</title>
        <authorList>
            <person name="Bendahmane M."/>
        </authorList>
    </citation>
    <scope>NUCLEOTIDE SEQUENCE [LARGE SCALE GENOMIC DNA]</scope>
    <source>
        <strain evidence="2">cv. Old Blush</strain>
    </source>
</reference>
<organism evidence="1 2">
    <name type="scientific">Rosa chinensis</name>
    <name type="common">China rose</name>
    <dbReference type="NCBI Taxonomy" id="74649"/>
    <lineage>
        <taxon>Eukaryota</taxon>
        <taxon>Viridiplantae</taxon>
        <taxon>Streptophyta</taxon>
        <taxon>Embryophyta</taxon>
        <taxon>Tracheophyta</taxon>
        <taxon>Spermatophyta</taxon>
        <taxon>Magnoliopsida</taxon>
        <taxon>eudicotyledons</taxon>
        <taxon>Gunneridae</taxon>
        <taxon>Pentapetalae</taxon>
        <taxon>rosids</taxon>
        <taxon>fabids</taxon>
        <taxon>Rosales</taxon>
        <taxon>Rosaceae</taxon>
        <taxon>Rosoideae</taxon>
        <taxon>Rosoideae incertae sedis</taxon>
        <taxon>Rosa</taxon>
    </lineage>
</organism>
<evidence type="ECO:0000313" key="2">
    <source>
        <dbReference type="Proteomes" id="UP000238479"/>
    </source>
</evidence>